<dbReference type="Pfam" id="PF06808">
    <property type="entry name" value="DctM"/>
    <property type="match status" value="1"/>
</dbReference>
<keyword evidence="4 7" id="KW-0812">Transmembrane</keyword>
<feature type="transmembrane region" description="Helical" evidence="7">
    <location>
        <begin position="403"/>
        <end position="424"/>
    </location>
</feature>
<proteinExistence type="inferred from homology"/>
<evidence type="ECO:0000256" key="5">
    <source>
        <dbReference type="ARBA" id="ARBA00022989"/>
    </source>
</evidence>
<reference evidence="9 10" key="1">
    <citation type="submission" date="2016-10" db="EMBL/GenBank/DDBJ databases">
        <authorList>
            <person name="de Groot N.N."/>
        </authorList>
    </citation>
    <scope>NUCLEOTIDE SEQUENCE [LARGE SCALE GENOMIC DNA]</scope>
    <source>
        <strain evidence="9 10">DSM 25294</strain>
    </source>
</reference>
<dbReference type="InterPro" id="IPR010656">
    <property type="entry name" value="DctM"/>
</dbReference>
<comment type="similarity">
    <text evidence="7">Belongs to the TRAP transporter large permease family.</text>
</comment>
<keyword evidence="7" id="KW-0813">Transport</keyword>
<feature type="transmembrane region" description="Helical" evidence="7">
    <location>
        <begin position="47"/>
        <end position="74"/>
    </location>
</feature>
<dbReference type="Proteomes" id="UP000199382">
    <property type="component" value="Unassembled WGS sequence"/>
</dbReference>
<keyword evidence="2" id="KW-1003">Cell membrane</keyword>
<evidence type="ECO:0000256" key="2">
    <source>
        <dbReference type="ARBA" id="ARBA00022475"/>
    </source>
</evidence>
<feature type="transmembrane region" description="Helical" evidence="7">
    <location>
        <begin position="6"/>
        <end position="35"/>
    </location>
</feature>
<evidence type="ECO:0000256" key="7">
    <source>
        <dbReference type="RuleBase" id="RU369079"/>
    </source>
</evidence>
<evidence type="ECO:0000313" key="9">
    <source>
        <dbReference type="EMBL" id="SDL44747.1"/>
    </source>
</evidence>
<comment type="caution">
    <text evidence="7">Lacks conserved residue(s) required for the propagation of feature annotation.</text>
</comment>
<dbReference type="STRING" id="571298.SAMN04488026_10862"/>
<dbReference type="AlphaFoldDB" id="A0A1G9K4N2"/>
<evidence type="ECO:0000256" key="4">
    <source>
        <dbReference type="ARBA" id="ARBA00022692"/>
    </source>
</evidence>
<feature type="transmembrane region" description="Helical" evidence="7">
    <location>
        <begin position="94"/>
        <end position="123"/>
    </location>
</feature>
<feature type="domain" description="TRAP C4-dicarboxylate transport system permease DctM subunit" evidence="8">
    <location>
        <begin position="9"/>
        <end position="418"/>
    </location>
</feature>
<evidence type="ECO:0000256" key="1">
    <source>
        <dbReference type="ARBA" id="ARBA00004429"/>
    </source>
</evidence>
<dbReference type="EMBL" id="FNEK01000086">
    <property type="protein sequence ID" value="SDL44747.1"/>
    <property type="molecule type" value="Genomic_DNA"/>
</dbReference>
<name>A0A1G9K4N2_9RHOB</name>
<dbReference type="PANTHER" id="PTHR33362:SF5">
    <property type="entry name" value="C4-DICARBOXYLATE TRAP TRANSPORTER LARGE PERMEASE PROTEIN DCTM"/>
    <property type="match status" value="1"/>
</dbReference>
<dbReference type="OrthoDB" id="9790209at2"/>
<evidence type="ECO:0000256" key="6">
    <source>
        <dbReference type="ARBA" id="ARBA00023136"/>
    </source>
</evidence>
<dbReference type="PIRSF" id="PIRSF006066">
    <property type="entry name" value="HI0050"/>
    <property type="match status" value="1"/>
</dbReference>
<protein>
    <recommendedName>
        <fullName evidence="7">TRAP transporter large permease protein</fullName>
    </recommendedName>
</protein>
<dbReference type="GO" id="GO:0005886">
    <property type="term" value="C:plasma membrane"/>
    <property type="evidence" value="ECO:0007669"/>
    <property type="project" value="UniProtKB-SubCell"/>
</dbReference>
<gene>
    <name evidence="9" type="ORF">SAMN04488026_10862</name>
</gene>
<accession>A0A1G9K4N2</accession>
<dbReference type="NCBIfam" id="TIGR00786">
    <property type="entry name" value="dctM"/>
    <property type="match status" value="1"/>
</dbReference>
<evidence type="ECO:0000256" key="3">
    <source>
        <dbReference type="ARBA" id="ARBA00022519"/>
    </source>
</evidence>
<keyword evidence="6 7" id="KW-0472">Membrane</keyword>
<keyword evidence="3 7" id="KW-0997">Cell inner membrane</keyword>
<feature type="transmembrane region" description="Helical" evidence="7">
    <location>
        <begin position="275"/>
        <end position="300"/>
    </location>
</feature>
<comment type="function">
    <text evidence="7">Part of the tripartite ATP-independent periplasmic (TRAP) transport system.</text>
</comment>
<dbReference type="GO" id="GO:0022857">
    <property type="term" value="F:transmembrane transporter activity"/>
    <property type="evidence" value="ECO:0007669"/>
    <property type="project" value="UniProtKB-UniRule"/>
</dbReference>
<feature type="transmembrane region" description="Helical" evidence="7">
    <location>
        <begin position="170"/>
        <end position="191"/>
    </location>
</feature>
<feature type="transmembrane region" description="Helical" evidence="7">
    <location>
        <begin position="312"/>
        <end position="332"/>
    </location>
</feature>
<organism evidence="9 10">
    <name type="scientific">Aliiruegeria lutimaris</name>
    <dbReference type="NCBI Taxonomy" id="571298"/>
    <lineage>
        <taxon>Bacteria</taxon>
        <taxon>Pseudomonadati</taxon>
        <taxon>Pseudomonadota</taxon>
        <taxon>Alphaproteobacteria</taxon>
        <taxon>Rhodobacterales</taxon>
        <taxon>Roseobacteraceae</taxon>
        <taxon>Aliiruegeria</taxon>
    </lineage>
</organism>
<dbReference type="PANTHER" id="PTHR33362">
    <property type="entry name" value="SIALIC ACID TRAP TRANSPORTER PERMEASE PROTEIN SIAT-RELATED"/>
    <property type="match status" value="1"/>
</dbReference>
<feature type="transmembrane region" description="Helical" evidence="7">
    <location>
        <begin position="219"/>
        <end position="238"/>
    </location>
</feature>
<keyword evidence="5 7" id="KW-1133">Transmembrane helix</keyword>
<evidence type="ECO:0000313" key="10">
    <source>
        <dbReference type="Proteomes" id="UP000199382"/>
    </source>
</evidence>
<evidence type="ECO:0000259" key="8">
    <source>
        <dbReference type="Pfam" id="PF06808"/>
    </source>
</evidence>
<feature type="transmembrane region" description="Helical" evidence="7">
    <location>
        <begin position="135"/>
        <end position="158"/>
    </location>
</feature>
<comment type="subcellular location">
    <subcellularLocation>
        <location evidence="1 7">Cell inner membrane</location>
        <topology evidence="1 7">Multi-pass membrane protein</topology>
    </subcellularLocation>
</comment>
<dbReference type="RefSeq" id="WP_068308218.1">
    <property type="nucleotide sequence ID" value="NZ_FNEK01000086.1"/>
</dbReference>
<feature type="transmembrane region" description="Helical" evidence="7">
    <location>
        <begin position="244"/>
        <end position="263"/>
    </location>
</feature>
<comment type="subunit">
    <text evidence="7">The complex comprises the extracytoplasmic solute receptor protein and the two transmembrane proteins.</text>
</comment>
<dbReference type="InterPro" id="IPR004681">
    <property type="entry name" value="TRAP_DctM"/>
</dbReference>
<sequence>MFWTTLIGGLVATAGTGMALGAALGLTGLVILQVFSNGATSLAVDAIWNVFNSFTLSAVPVFILLGEILLRSGVSERAYSAFSPMFRRVPGGLLHTNIAVCTLFGAVSGSSLSTAAAVGSVAYPEMTRRGYNKDMVVGSLAGGGTLGLLIPPSLSFLIYGALTETSIGRLFAAGIVPGLMVGSLFMAYLLIRCARDPSLAPRDESHASLFEIIAGFRQIWPILALIAAVIGSIIGGLATPTESAGLGVIFAIVLTSIWGDLTLRKLLDAIYHSALLFASVGFLVLGATILAKSVSILGVPQQILETVAESGLGAYTVLLIVVLIYLLLGCFFDGLSLMIMTLPVVFPLLTGLGFDPIWIGVVITIVIEIGQVTPPVGLNLSVLTALTNNEVSLGRVAIATVPYWLIHLFAIVLLSLFPILALFLPNLLF</sequence>
<keyword evidence="10" id="KW-1185">Reference proteome</keyword>